<evidence type="ECO:0000256" key="4">
    <source>
        <dbReference type="ARBA" id="ARBA00022475"/>
    </source>
</evidence>
<dbReference type="Pfam" id="PF00482">
    <property type="entry name" value="T2SSF"/>
    <property type="match status" value="2"/>
</dbReference>
<dbReference type="EMBL" id="CDRZ01000047">
    <property type="protein sequence ID" value="CEO88042.1"/>
    <property type="molecule type" value="Genomic_DNA"/>
</dbReference>
<dbReference type="InterPro" id="IPR018076">
    <property type="entry name" value="T2SS_GspF_dom"/>
</dbReference>
<evidence type="ECO:0000259" key="11">
    <source>
        <dbReference type="Pfam" id="PF00482"/>
    </source>
</evidence>
<accession>A0A0B7MK44</accession>
<dbReference type="PRINTS" id="PR00812">
    <property type="entry name" value="BCTERIALGSPF"/>
</dbReference>
<evidence type="ECO:0000256" key="6">
    <source>
        <dbReference type="ARBA" id="ARBA00022692"/>
    </source>
</evidence>
<evidence type="ECO:0000256" key="3">
    <source>
        <dbReference type="ARBA" id="ARBA00022448"/>
    </source>
</evidence>
<dbReference type="FunFam" id="1.20.81.30:FF:000001">
    <property type="entry name" value="Type II secretion system protein F"/>
    <property type="match status" value="1"/>
</dbReference>
<evidence type="ECO:0000256" key="1">
    <source>
        <dbReference type="ARBA" id="ARBA00004429"/>
    </source>
</evidence>
<evidence type="ECO:0000313" key="12">
    <source>
        <dbReference type="EMBL" id="CEO88042.1"/>
    </source>
</evidence>
<evidence type="ECO:0000256" key="7">
    <source>
        <dbReference type="ARBA" id="ARBA00022989"/>
    </source>
</evidence>
<reference evidence="13" key="1">
    <citation type="submission" date="2015-01" db="EMBL/GenBank/DDBJ databases">
        <authorList>
            <person name="Manzoor Shahid"/>
            <person name="Zubair Saima"/>
        </authorList>
    </citation>
    <scope>NUCLEOTIDE SEQUENCE [LARGE SCALE GENOMIC DNA]</scope>
    <source>
        <strain evidence="13">Sp3</strain>
    </source>
</reference>
<dbReference type="RefSeq" id="WP_044664285.1">
    <property type="nucleotide sequence ID" value="NZ_CDRZ01000047.1"/>
</dbReference>
<keyword evidence="7 10" id="KW-1133">Transmembrane helix</keyword>
<dbReference type="PANTHER" id="PTHR30012:SF0">
    <property type="entry name" value="TYPE II SECRETION SYSTEM PROTEIN F-RELATED"/>
    <property type="match status" value="1"/>
</dbReference>
<feature type="domain" description="Type II secretion system protein GspF" evidence="11">
    <location>
        <begin position="79"/>
        <end position="200"/>
    </location>
</feature>
<dbReference type="PANTHER" id="PTHR30012">
    <property type="entry name" value="GENERAL SECRETION PATHWAY PROTEIN"/>
    <property type="match status" value="1"/>
</dbReference>
<sequence length="413" mass="45429">MPRFNYEALDLRGKPVQGSLTVTTITEAATVLRSRDLVITKLHEQEPADEHSTASGAPEGDILMRLGVVKQNDIVIIFKQMAAMLRSGITLVVTLSLLAEQTKKRKLKHILSVLQREVEAGRVLSEAMSIFPRTFPKYITSMIQVGEATGLLEESLDSVISLMEERIHISRRVITSLIYPTIVLLAVPAAAVFLIWYVFPRMMPFITSMGGKLSWNVELMIALAEGFPIYAPKILLGIGIAAGIIVICYLLPTTRYYIDLFKLHLPLFGTVFQYALVYHFTRVLSVLLESGVPILDALRIIDESTGNHAAKRVIQEMAERVLRGDDLSAPLLKATNVFPPVVGTSVRVGEETGSIDSSLSMIADMFRDLLETQLNRLVAFVEPALILFLGALVGFVASTMVSAIISSYGRLAA</sequence>
<organism evidence="12 13">
    <name type="scientific">Syntrophaceticus schinkii</name>
    <dbReference type="NCBI Taxonomy" id="499207"/>
    <lineage>
        <taxon>Bacteria</taxon>
        <taxon>Bacillati</taxon>
        <taxon>Bacillota</taxon>
        <taxon>Clostridia</taxon>
        <taxon>Thermoanaerobacterales</taxon>
        <taxon>Thermoanaerobacterales Family III. Incertae Sedis</taxon>
        <taxon>Syntrophaceticus</taxon>
    </lineage>
</organism>
<keyword evidence="13" id="KW-1185">Reference proteome</keyword>
<keyword evidence="5" id="KW-0997">Cell inner membrane</keyword>
<name>A0A0B7MK44_9FIRM</name>
<evidence type="ECO:0000313" key="13">
    <source>
        <dbReference type="Proteomes" id="UP000046155"/>
    </source>
</evidence>
<dbReference type="Gene3D" id="1.20.81.30">
    <property type="entry name" value="Type II secretion system (T2SS), domain F"/>
    <property type="match status" value="2"/>
</dbReference>
<gene>
    <name evidence="12" type="ORF">SSCH_1400005</name>
</gene>
<comment type="subcellular location">
    <subcellularLocation>
        <location evidence="1">Cell inner membrane</location>
        <topology evidence="1">Multi-pass membrane protein</topology>
    </subcellularLocation>
    <subcellularLocation>
        <location evidence="9">Cell membrane</location>
        <topology evidence="9">Multi-pass membrane protein</topology>
    </subcellularLocation>
</comment>
<dbReference type="InterPro" id="IPR042094">
    <property type="entry name" value="T2SS_GspF_sf"/>
</dbReference>
<dbReference type="InterPro" id="IPR003004">
    <property type="entry name" value="GspF/PilC"/>
</dbReference>
<evidence type="ECO:0000256" key="5">
    <source>
        <dbReference type="ARBA" id="ARBA00022519"/>
    </source>
</evidence>
<dbReference type="InterPro" id="IPR001992">
    <property type="entry name" value="T2SS_GspF/T4SS_PilC_CS"/>
</dbReference>
<keyword evidence="3 9" id="KW-0813">Transport</keyword>
<evidence type="ECO:0000256" key="10">
    <source>
        <dbReference type="SAM" id="Phobius"/>
    </source>
</evidence>
<feature type="transmembrane region" description="Helical" evidence="10">
    <location>
        <begin position="229"/>
        <end position="251"/>
    </location>
</feature>
<evidence type="ECO:0000256" key="9">
    <source>
        <dbReference type="RuleBase" id="RU003923"/>
    </source>
</evidence>
<dbReference type="GO" id="GO:0009306">
    <property type="term" value="P:protein secretion"/>
    <property type="evidence" value="ECO:0007669"/>
    <property type="project" value="InterPro"/>
</dbReference>
<evidence type="ECO:0000256" key="2">
    <source>
        <dbReference type="ARBA" id="ARBA00005745"/>
    </source>
</evidence>
<feature type="transmembrane region" description="Helical" evidence="10">
    <location>
        <begin position="74"/>
        <end position="99"/>
    </location>
</feature>
<comment type="similarity">
    <text evidence="2 9">Belongs to the GSP F family.</text>
</comment>
<proteinExistence type="inferred from homology"/>
<dbReference type="Proteomes" id="UP000046155">
    <property type="component" value="Unassembled WGS sequence"/>
</dbReference>
<feature type="domain" description="Type II secretion system protein GspF" evidence="11">
    <location>
        <begin position="280"/>
        <end position="401"/>
    </location>
</feature>
<dbReference type="GO" id="GO:0005886">
    <property type="term" value="C:plasma membrane"/>
    <property type="evidence" value="ECO:0007669"/>
    <property type="project" value="UniProtKB-SubCell"/>
</dbReference>
<feature type="transmembrane region" description="Helical" evidence="10">
    <location>
        <begin position="384"/>
        <end position="405"/>
    </location>
</feature>
<keyword evidence="8 10" id="KW-0472">Membrane</keyword>
<dbReference type="AlphaFoldDB" id="A0A0B7MK44"/>
<feature type="transmembrane region" description="Helical" evidence="10">
    <location>
        <begin position="177"/>
        <end position="199"/>
    </location>
</feature>
<dbReference type="OrthoDB" id="9805682at2"/>
<evidence type="ECO:0000256" key="8">
    <source>
        <dbReference type="ARBA" id="ARBA00023136"/>
    </source>
</evidence>
<dbReference type="PROSITE" id="PS00874">
    <property type="entry name" value="T2SP_F"/>
    <property type="match status" value="1"/>
</dbReference>
<protein>
    <submittedName>
        <fullName evidence="12">Type II secretion system protein</fullName>
    </submittedName>
</protein>
<keyword evidence="4" id="KW-1003">Cell membrane</keyword>
<keyword evidence="6 9" id="KW-0812">Transmembrane</keyword>